<gene>
    <name evidence="2" type="ORF">O9K51_01176</name>
</gene>
<evidence type="ECO:0000313" key="2">
    <source>
        <dbReference type="EMBL" id="KAJ6446403.1"/>
    </source>
</evidence>
<dbReference type="Proteomes" id="UP001163105">
    <property type="component" value="Unassembled WGS sequence"/>
</dbReference>
<dbReference type="AlphaFoldDB" id="A0AB34G5T1"/>
<dbReference type="EMBL" id="JAQHRD010000001">
    <property type="protein sequence ID" value="KAJ6446403.1"/>
    <property type="molecule type" value="Genomic_DNA"/>
</dbReference>
<keyword evidence="3" id="KW-1185">Reference proteome</keyword>
<protein>
    <submittedName>
        <fullName evidence="2">Uncharacterized protein</fullName>
    </submittedName>
</protein>
<proteinExistence type="predicted"/>
<evidence type="ECO:0000313" key="3">
    <source>
        <dbReference type="Proteomes" id="UP001163105"/>
    </source>
</evidence>
<feature type="compositionally biased region" description="Basic and acidic residues" evidence="1">
    <location>
        <begin position="18"/>
        <end position="37"/>
    </location>
</feature>
<feature type="region of interest" description="Disordered" evidence="1">
    <location>
        <begin position="18"/>
        <end position="76"/>
    </location>
</feature>
<organism evidence="2 3">
    <name type="scientific">Purpureocillium lavendulum</name>
    <dbReference type="NCBI Taxonomy" id="1247861"/>
    <lineage>
        <taxon>Eukaryota</taxon>
        <taxon>Fungi</taxon>
        <taxon>Dikarya</taxon>
        <taxon>Ascomycota</taxon>
        <taxon>Pezizomycotina</taxon>
        <taxon>Sordariomycetes</taxon>
        <taxon>Hypocreomycetidae</taxon>
        <taxon>Hypocreales</taxon>
        <taxon>Ophiocordycipitaceae</taxon>
        <taxon>Purpureocillium</taxon>
    </lineage>
</organism>
<name>A0AB34G5T1_9HYPO</name>
<sequence>MALAQSDEMLELRQVAREWRGASGESRKASSTGERRGHQGGVGAMGAAAGLSHSFHTGRGKNRAVERVDGVESSPL</sequence>
<comment type="caution">
    <text evidence="2">The sequence shown here is derived from an EMBL/GenBank/DDBJ whole genome shotgun (WGS) entry which is preliminary data.</text>
</comment>
<accession>A0AB34G5T1</accession>
<reference evidence="2" key="1">
    <citation type="submission" date="2023-01" db="EMBL/GenBank/DDBJ databases">
        <title>The growth and conidiation of Purpureocillium lavendulum are regulated by nitrogen source and histone H3K14 acetylation.</title>
        <authorList>
            <person name="Tang P."/>
            <person name="Han J."/>
            <person name="Zhang C."/>
            <person name="Tang P."/>
            <person name="Qi F."/>
            <person name="Zhang K."/>
            <person name="Liang L."/>
        </authorList>
    </citation>
    <scope>NUCLEOTIDE SEQUENCE</scope>
    <source>
        <strain evidence="2">YMF1.00683</strain>
    </source>
</reference>
<evidence type="ECO:0000256" key="1">
    <source>
        <dbReference type="SAM" id="MobiDB-lite"/>
    </source>
</evidence>